<proteinExistence type="predicted"/>
<sequence>MKKSVVDIVPYDQIKKIHSLDYGNFFFLENAIVAEVAEGITYDWSKGKKIIDLGLEFYGPFSSVHYISNRINDYSVRPQDWKKFSKYQKHLKTYTVVTYGKIGFTNLVFERIFFPCNINHFHDLEKALDFINEYDKRLNEKM</sequence>
<organism evidence="1 2">
    <name type="scientific">Gramella jeungdoensis</name>
    <dbReference type="NCBI Taxonomy" id="708091"/>
    <lineage>
        <taxon>Bacteria</taxon>
        <taxon>Pseudomonadati</taxon>
        <taxon>Bacteroidota</taxon>
        <taxon>Flavobacteriia</taxon>
        <taxon>Flavobacteriales</taxon>
        <taxon>Flavobacteriaceae</taxon>
        <taxon>Christiangramia</taxon>
    </lineage>
</organism>
<accession>A0ABT0Z2Z0</accession>
<dbReference type="Proteomes" id="UP001155077">
    <property type="component" value="Unassembled WGS sequence"/>
</dbReference>
<evidence type="ECO:0000313" key="2">
    <source>
        <dbReference type="Proteomes" id="UP001155077"/>
    </source>
</evidence>
<keyword evidence="2" id="KW-1185">Reference proteome</keyword>
<dbReference type="EMBL" id="JAMSCK010000004">
    <property type="protein sequence ID" value="MCM8570108.1"/>
    <property type="molecule type" value="Genomic_DNA"/>
</dbReference>
<protein>
    <recommendedName>
        <fullName evidence="3">STAS/SEC14 domain-containing protein</fullName>
    </recommendedName>
</protein>
<comment type="caution">
    <text evidence="1">The sequence shown here is derived from an EMBL/GenBank/DDBJ whole genome shotgun (WGS) entry which is preliminary data.</text>
</comment>
<gene>
    <name evidence="1" type="ORF">NE848_12015</name>
</gene>
<evidence type="ECO:0008006" key="3">
    <source>
        <dbReference type="Google" id="ProtNLM"/>
    </source>
</evidence>
<evidence type="ECO:0000313" key="1">
    <source>
        <dbReference type="EMBL" id="MCM8570108.1"/>
    </source>
</evidence>
<name>A0ABT0Z2Z0_9FLAO</name>
<reference evidence="1" key="1">
    <citation type="submission" date="2022-06" db="EMBL/GenBank/DDBJ databases">
        <title>Gramella sediminis sp. nov., isolated from deep-sea sediment of the Indian Ocean.</title>
        <authorList>
            <person name="Yang L."/>
        </authorList>
    </citation>
    <scope>NUCLEOTIDE SEQUENCE</scope>
    <source>
        <strain evidence="1">HMD3159</strain>
    </source>
</reference>
<dbReference type="RefSeq" id="WP_252113888.1">
    <property type="nucleotide sequence ID" value="NZ_JAMSCK010000004.1"/>
</dbReference>